<evidence type="ECO:0000313" key="2">
    <source>
        <dbReference type="Proteomes" id="UP000800093"/>
    </source>
</evidence>
<dbReference type="Proteomes" id="UP000800093">
    <property type="component" value="Unassembled WGS sequence"/>
</dbReference>
<reference evidence="2" key="1">
    <citation type="journal article" date="2020" name="Stud. Mycol.">
        <title>101 Dothideomycetes genomes: A test case for predicting lifestyles and emergence of pathogens.</title>
        <authorList>
            <person name="Haridas S."/>
            <person name="Albert R."/>
            <person name="Binder M."/>
            <person name="Bloem J."/>
            <person name="LaButti K."/>
            <person name="Salamov A."/>
            <person name="Andreopoulos B."/>
            <person name="Baker S."/>
            <person name="Barry K."/>
            <person name="Bills G."/>
            <person name="Bluhm B."/>
            <person name="Cannon C."/>
            <person name="Castanera R."/>
            <person name="Culley D."/>
            <person name="Daum C."/>
            <person name="Ezra D."/>
            <person name="Gonzalez J."/>
            <person name="Henrissat B."/>
            <person name="Kuo A."/>
            <person name="Liang C."/>
            <person name="Lipzen A."/>
            <person name="Lutzoni F."/>
            <person name="Magnuson J."/>
            <person name="Mondo S."/>
            <person name="Nolan M."/>
            <person name="Ohm R."/>
            <person name="Pangilinan J."/>
            <person name="Park H.-J."/>
            <person name="Ramirez L."/>
            <person name="Alfaro M."/>
            <person name="Sun H."/>
            <person name="Tritt A."/>
            <person name="Yoshinaga Y."/>
            <person name="Zwiers L.-H."/>
            <person name="Turgeon B."/>
            <person name="Goodwin S."/>
            <person name="Spatafora J."/>
            <person name="Crous P."/>
            <person name="Grigoriev I."/>
        </authorList>
    </citation>
    <scope>NUCLEOTIDE SEQUENCE [LARGE SCALE GENOMIC DNA]</scope>
    <source>
        <strain evidence="2">CBS 304.66</strain>
    </source>
</reference>
<protein>
    <submittedName>
        <fullName evidence="1">Uncharacterized protein</fullName>
    </submittedName>
</protein>
<keyword evidence="2" id="KW-1185">Reference proteome</keyword>
<name>A0A9P4NAP4_9PLEO</name>
<dbReference type="EMBL" id="ML986581">
    <property type="protein sequence ID" value="KAF2269698.1"/>
    <property type="molecule type" value="Genomic_DNA"/>
</dbReference>
<sequence length="160" mass="17775">MLKKRARNLLLKLPKNFGILIKQTYLATRFTLLFEMPQRLITMLSTHPTLLCIYPRSPLANIKDQISSVPSRIFLKHILAYLLATTNSALRTVNLVARNDTLQSQQITNLWTYFPSGRSGNDLYSTPNPIVTNPNTIPLGDPVTGLATFPPSIANAPSNG</sequence>
<proteinExistence type="predicted"/>
<evidence type="ECO:0000313" key="1">
    <source>
        <dbReference type="EMBL" id="KAF2269698.1"/>
    </source>
</evidence>
<organism evidence="1 2">
    <name type="scientific">Lojkania enalia</name>
    <dbReference type="NCBI Taxonomy" id="147567"/>
    <lineage>
        <taxon>Eukaryota</taxon>
        <taxon>Fungi</taxon>
        <taxon>Dikarya</taxon>
        <taxon>Ascomycota</taxon>
        <taxon>Pezizomycotina</taxon>
        <taxon>Dothideomycetes</taxon>
        <taxon>Pleosporomycetidae</taxon>
        <taxon>Pleosporales</taxon>
        <taxon>Pleosporales incertae sedis</taxon>
        <taxon>Lojkania</taxon>
    </lineage>
</organism>
<comment type="caution">
    <text evidence="1">The sequence shown here is derived from an EMBL/GenBank/DDBJ whole genome shotgun (WGS) entry which is preliminary data.</text>
</comment>
<gene>
    <name evidence="1" type="ORF">CC78DRAFT_238278</name>
</gene>
<accession>A0A9P4NAP4</accession>
<dbReference type="AlphaFoldDB" id="A0A9P4NAP4"/>